<evidence type="ECO:0000256" key="2">
    <source>
        <dbReference type="ARBA" id="ARBA00009863"/>
    </source>
</evidence>
<evidence type="ECO:0000313" key="8">
    <source>
        <dbReference type="EMBL" id="KAK1921388.1"/>
    </source>
</evidence>
<evidence type="ECO:0000256" key="4">
    <source>
        <dbReference type="ARBA" id="ARBA00022980"/>
    </source>
</evidence>
<name>A0AAD9FNH0_PAPLA</name>
<dbReference type="InterPro" id="IPR019368">
    <property type="entry name" value="Ribosomal_mS29"/>
</dbReference>
<dbReference type="PANTHER" id="PTHR12810:SF0">
    <property type="entry name" value="SMALL RIBOSOMAL SUBUNIT PROTEIN MS29"/>
    <property type="match status" value="1"/>
</dbReference>
<comment type="caution">
    <text evidence="8">The sequence shown here is derived from an EMBL/GenBank/DDBJ whole genome shotgun (WGS) entry which is preliminary data.</text>
</comment>
<keyword evidence="9" id="KW-1185">Reference proteome</keyword>
<dbReference type="EMBL" id="JAODAN010000011">
    <property type="protein sequence ID" value="KAK1921388.1"/>
    <property type="molecule type" value="Genomic_DNA"/>
</dbReference>
<keyword evidence="3" id="KW-0809">Transit peptide</keyword>
<sequence length="444" mass="47918">MSLNTATSSMRALSLSCAASSSRHFTSSAAVLAGGKGPKKSNVQQAGKRKAVGFAGKAAKSRPIMGPMNKGIKLSYAMAVPAPDLGDLTPYSSDVITAEHVGTPTVFTKQAVQAINSFGLPRRMDKEFKSGGPATVIRSATVDMASRFQSEAGSSSQDSRYMLTGDVGSGKSVLLVQSVAQALSAGWIVIYAPRAQSWIDSSAPYAYSPETQTFHQPTIATSMLNSILSVNGAALKQIKIDSTNLFDFIKDVVRDTGGAPKGLERVFDVLAKQTQSPVLFAIDEVNALFSKSVYRSPEYELLEAYHLSTPRLALDYLSGRKAFARGMTLSTYSHSTPNLALTTDFLYALELPTHSPITPYSKFEPTHLAHASSGFKKIEVPYGMSPKEASGLFQIYARKGWLRRSNDEVFMGAFMASAGNPKELRREWLGDLKAYEQFDPSVSV</sequence>
<evidence type="ECO:0000256" key="3">
    <source>
        <dbReference type="ARBA" id="ARBA00022946"/>
    </source>
</evidence>
<comment type="subcellular location">
    <subcellularLocation>
        <location evidence="1">Mitochondrion</location>
    </subcellularLocation>
</comment>
<dbReference type="PANTHER" id="PTHR12810">
    <property type="entry name" value="MITOCHONDRIAL 28S RIBOSOMAL PROTEIN S29"/>
    <property type="match status" value="1"/>
</dbReference>
<proteinExistence type="inferred from homology"/>
<comment type="similarity">
    <text evidence="2">Belongs to the mitochondrion-specific ribosomal protein mS29 family.</text>
</comment>
<dbReference type="GO" id="GO:0005763">
    <property type="term" value="C:mitochondrial small ribosomal subunit"/>
    <property type="evidence" value="ECO:0007669"/>
    <property type="project" value="TreeGrafter"/>
</dbReference>
<dbReference type="GO" id="GO:0003735">
    <property type="term" value="F:structural constituent of ribosome"/>
    <property type="evidence" value="ECO:0007669"/>
    <property type="project" value="TreeGrafter"/>
</dbReference>
<reference evidence="8" key="1">
    <citation type="submission" date="2023-02" db="EMBL/GenBank/DDBJ databases">
        <title>Identification and recombinant expression of a fungal hydrolase from Papiliotrema laurentii that hydrolyzes apple cutin and clears colloidal polyester polyurethane.</title>
        <authorList>
            <consortium name="DOE Joint Genome Institute"/>
            <person name="Roman V.A."/>
            <person name="Bojanowski C."/>
            <person name="Crable B.R."/>
            <person name="Wagner D.N."/>
            <person name="Hung C.S."/>
            <person name="Nadeau L.J."/>
            <person name="Schratz L."/>
            <person name="Haridas S."/>
            <person name="Pangilinan J."/>
            <person name="Lipzen A."/>
            <person name="Na H."/>
            <person name="Yan M."/>
            <person name="Ng V."/>
            <person name="Grigoriev I.V."/>
            <person name="Spatafora J.W."/>
            <person name="Barlow D."/>
            <person name="Biffinger J."/>
            <person name="Kelley-Loughnane N."/>
            <person name="Varaljay V.A."/>
            <person name="Crookes-Goodson W.J."/>
        </authorList>
    </citation>
    <scope>NUCLEOTIDE SEQUENCE</scope>
    <source>
        <strain evidence="8">5307AH</strain>
    </source>
</reference>
<gene>
    <name evidence="8" type="ORF">DB88DRAFT_500588</name>
</gene>
<evidence type="ECO:0000256" key="6">
    <source>
        <dbReference type="ARBA" id="ARBA00023274"/>
    </source>
</evidence>
<accession>A0AAD9FNH0</accession>
<keyword evidence="4" id="KW-0689">Ribosomal protein</keyword>
<organism evidence="8 9">
    <name type="scientific">Papiliotrema laurentii</name>
    <name type="common">Cryptococcus laurentii</name>
    <dbReference type="NCBI Taxonomy" id="5418"/>
    <lineage>
        <taxon>Eukaryota</taxon>
        <taxon>Fungi</taxon>
        <taxon>Dikarya</taxon>
        <taxon>Basidiomycota</taxon>
        <taxon>Agaricomycotina</taxon>
        <taxon>Tremellomycetes</taxon>
        <taxon>Tremellales</taxon>
        <taxon>Rhynchogastremaceae</taxon>
        <taxon>Papiliotrema</taxon>
    </lineage>
</organism>
<evidence type="ECO:0000256" key="5">
    <source>
        <dbReference type="ARBA" id="ARBA00023128"/>
    </source>
</evidence>
<dbReference type="AlphaFoldDB" id="A0AAD9FNH0"/>
<dbReference type="Proteomes" id="UP001182556">
    <property type="component" value="Unassembled WGS sequence"/>
</dbReference>
<dbReference type="Pfam" id="PF10236">
    <property type="entry name" value="DAP3"/>
    <property type="match status" value="1"/>
</dbReference>
<evidence type="ECO:0000256" key="7">
    <source>
        <dbReference type="ARBA" id="ARBA00035140"/>
    </source>
</evidence>
<keyword evidence="6" id="KW-0687">Ribonucleoprotein</keyword>
<keyword evidence="5" id="KW-0496">Mitochondrion</keyword>
<protein>
    <recommendedName>
        <fullName evidence="7">Small ribosomal subunit protein mS29</fullName>
    </recommendedName>
</protein>
<evidence type="ECO:0000313" key="9">
    <source>
        <dbReference type="Proteomes" id="UP001182556"/>
    </source>
</evidence>
<evidence type="ECO:0000256" key="1">
    <source>
        <dbReference type="ARBA" id="ARBA00004173"/>
    </source>
</evidence>